<accession>A0ACB9PXH4</accession>
<reference evidence="1 2" key="1">
    <citation type="journal article" date="2022" name="DNA Res.">
        <title>Chromosomal-level genome assembly of the orchid tree Bauhinia variegata (Leguminosae; Cercidoideae) supports the allotetraploid origin hypothesis of Bauhinia.</title>
        <authorList>
            <person name="Zhong Y."/>
            <person name="Chen Y."/>
            <person name="Zheng D."/>
            <person name="Pang J."/>
            <person name="Liu Y."/>
            <person name="Luo S."/>
            <person name="Meng S."/>
            <person name="Qian L."/>
            <person name="Wei D."/>
            <person name="Dai S."/>
            <person name="Zhou R."/>
        </authorList>
    </citation>
    <scope>NUCLEOTIDE SEQUENCE [LARGE SCALE GENOMIC DNA]</scope>
    <source>
        <strain evidence="1">BV-YZ2020</strain>
    </source>
</reference>
<sequence>MYLLDLWCGHGTLLKLNFVYPDSLEKYYWKDQGANDFYSPKTRILDKAAIIREASNLSPERQEEKGELCAVKEVREVKSLIAVIYMGLTFLAYSFVVASGNTFFVEQQSNLNPKVGKFTIPASILFVLTSSIRDIVTFSIWRFGFAQRLKTTWRIGTGMFCAVLCCIAAWLVELHRLRLIEREGVLQNPKKILPMSVLWLIPQYFLLGIRQGLAVNGIGNFFCNHVHKSMRIFEQPFSEIVLSIGTFFSVPFVLIFGSWFKETINTSHLDKYFLMLAILSFVFFCIYLYYSSGYNFIEVYSVHKESDLMKQALEEIQDAAQEELSLMHVFSDIEAGIDTQQGVEDENNHANIGT</sequence>
<name>A0ACB9PXH4_BAUVA</name>
<gene>
    <name evidence="1" type="ORF">L6164_002208</name>
</gene>
<evidence type="ECO:0000313" key="1">
    <source>
        <dbReference type="EMBL" id="KAI4353243.1"/>
    </source>
</evidence>
<keyword evidence="2" id="KW-1185">Reference proteome</keyword>
<proteinExistence type="predicted"/>
<evidence type="ECO:0000313" key="2">
    <source>
        <dbReference type="Proteomes" id="UP000828941"/>
    </source>
</evidence>
<comment type="caution">
    <text evidence="1">The sequence shown here is derived from an EMBL/GenBank/DDBJ whole genome shotgun (WGS) entry which is preliminary data.</text>
</comment>
<dbReference type="EMBL" id="CM039427">
    <property type="protein sequence ID" value="KAI4353243.1"/>
    <property type="molecule type" value="Genomic_DNA"/>
</dbReference>
<dbReference type="Proteomes" id="UP000828941">
    <property type="component" value="Chromosome 2"/>
</dbReference>
<organism evidence="1 2">
    <name type="scientific">Bauhinia variegata</name>
    <name type="common">Purple orchid tree</name>
    <name type="synonym">Phanera variegata</name>
    <dbReference type="NCBI Taxonomy" id="167791"/>
    <lineage>
        <taxon>Eukaryota</taxon>
        <taxon>Viridiplantae</taxon>
        <taxon>Streptophyta</taxon>
        <taxon>Embryophyta</taxon>
        <taxon>Tracheophyta</taxon>
        <taxon>Spermatophyta</taxon>
        <taxon>Magnoliopsida</taxon>
        <taxon>eudicotyledons</taxon>
        <taxon>Gunneridae</taxon>
        <taxon>Pentapetalae</taxon>
        <taxon>rosids</taxon>
        <taxon>fabids</taxon>
        <taxon>Fabales</taxon>
        <taxon>Fabaceae</taxon>
        <taxon>Cercidoideae</taxon>
        <taxon>Cercideae</taxon>
        <taxon>Bauhiniinae</taxon>
        <taxon>Bauhinia</taxon>
    </lineage>
</organism>
<protein>
    <submittedName>
        <fullName evidence="1">Uncharacterized protein</fullName>
    </submittedName>
</protein>